<dbReference type="RefSeq" id="WP_349638156.1">
    <property type="nucleotide sequence ID" value="NZ_CP090958.1"/>
</dbReference>
<protein>
    <submittedName>
        <fullName evidence="1">SRPBCC family protein</fullName>
    </submittedName>
</protein>
<evidence type="ECO:0000313" key="2">
    <source>
        <dbReference type="Proteomes" id="UP001209083"/>
    </source>
</evidence>
<proteinExistence type="predicted"/>
<dbReference type="SUPFAM" id="SSF55961">
    <property type="entry name" value="Bet v1-like"/>
    <property type="match status" value="1"/>
</dbReference>
<evidence type="ECO:0000313" key="1">
    <source>
        <dbReference type="EMBL" id="WGW11368.1"/>
    </source>
</evidence>
<keyword evidence="2" id="KW-1185">Reference proteome</keyword>
<dbReference type="Gene3D" id="3.30.530.20">
    <property type="match status" value="1"/>
</dbReference>
<name>A0ABY8QQV5_9MICO</name>
<sequence length="144" mass="15413">MAQVVASASKTMNAEPEQVRSALADYSTVRERILPEQYTDYQVLKGGTGDGTVVRWKLHATKKRIRDVESAVSVDADSVTERDANSTLVTVYRVTPAASGSEVTVTTSWNGAGGIGGFFEKTFAPLGLKKIQASTLDNLANFLG</sequence>
<dbReference type="Pfam" id="PF10604">
    <property type="entry name" value="Polyketide_cyc2"/>
    <property type="match status" value="1"/>
</dbReference>
<accession>A0ABY8QQV5</accession>
<dbReference type="Proteomes" id="UP001209083">
    <property type="component" value="Chromosome"/>
</dbReference>
<dbReference type="InterPro" id="IPR019587">
    <property type="entry name" value="Polyketide_cyclase/dehydratase"/>
</dbReference>
<gene>
    <name evidence="1" type="ORF">LWF01_14920</name>
</gene>
<dbReference type="InterPro" id="IPR014488">
    <property type="entry name" value="UCP017371"/>
</dbReference>
<dbReference type="InterPro" id="IPR023393">
    <property type="entry name" value="START-like_dom_sf"/>
</dbReference>
<dbReference type="CDD" id="cd07812">
    <property type="entry name" value="SRPBCC"/>
    <property type="match status" value="1"/>
</dbReference>
<reference evidence="1 2" key="1">
    <citation type="submission" date="2023-05" db="EMBL/GenBank/DDBJ databases">
        <title>Lithophilousrod everest ZFBP1038 complete genpme.</title>
        <authorList>
            <person name="Tian M."/>
        </authorList>
    </citation>
    <scope>NUCLEOTIDE SEQUENCE [LARGE SCALE GENOMIC DNA]</scope>
    <source>
        <strain evidence="1 2">ZFBP1038</strain>
    </source>
</reference>
<dbReference type="EMBL" id="CP090958">
    <property type="protein sequence ID" value="WGW11368.1"/>
    <property type="molecule type" value="Genomic_DNA"/>
</dbReference>
<organism evidence="1 2">
    <name type="scientific">Saxibacter everestensis</name>
    <dbReference type="NCBI Taxonomy" id="2909229"/>
    <lineage>
        <taxon>Bacteria</taxon>
        <taxon>Bacillati</taxon>
        <taxon>Actinomycetota</taxon>
        <taxon>Actinomycetes</taxon>
        <taxon>Micrococcales</taxon>
        <taxon>Brevibacteriaceae</taxon>
        <taxon>Saxibacter</taxon>
    </lineage>
</organism>
<dbReference type="PIRSF" id="PIRSF017371">
    <property type="entry name" value="UCP017371"/>
    <property type="match status" value="1"/>
</dbReference>